<organism evidence="1 2">
    <name type="scientific">Brassica cretica</name>
    <name type="common">Mustard</name>
    <dbReference type="NCBI Taxonomy" id="69181"/>
    <lineage>
        <taxon>Eukaryota</taxon>
        <taxon>Viridiplantae</taxon>
        <taxon>Streptophyta</taxon>
        <taxon>Embryophyta</taxon>
        <taxon>Tracheophyta</taxon>
        <taxon>Spermatophyta</taxon>
        <taxon>Magnoliopsida</taxon>
        <taxon>eudicotyledons</taxon>
        <taxon>Gunneridae</taxon>
        <taxon>Pentapetalae</taxon>
        <taxon>rosids</taxon>
        <taxon>malvids</taxon>
        <taxon>Brassicales</taxon>
        <taxon>Brassicaceae</taxon>
        <taxon>Brassiceae</taxon>
        <taxon>Brassica</taxon>
    </lineage>
</organism>
<sequence>MQGFSDKYLELQEKLVPNFSLSNFSLESKSASIAGSVTTGSVTKIGQASKNQDLMVVATKPCSLLFDLYPRILCEASLEDCRLEVPFEFFYWNLYESSLNGFSHQVMFRLLLTRS</sequence>
<keyword evidence="2" id="KW-1185">Reference proteome</keyword>
<evidence type="ECO:0000313" key="2">
    <source>
        <dbReference type="Proteomes" id="UP000266723"/>
    </source>
</evidence>
<proteinExistence type="predicted"/>
<comment type="caution">
    <text evidence="1">The sequence shown here is derived from an EMBL/GenBank/DDBJ whole genome shotgun (WGS) entry which is preliminary data.</text>
</comment>
<dbReference type="Proteomes" id="UP000266723">
    <property type="component" value="Unassembled WGS sequence"/>
</dbReference>
<accession>A0ABQ7EJ13</accession>
<name>A0ABQ7EJ13_BRACR</name>
<reference evidence="1 2" key="1">
    <citation type="journal article" date="2020" name="BMC Genomics">
        <title>Intraspecific diversification of the crop wild relative Brassica cretica Lam. using demographic model selection.</title>
        <authorList>
            <person name="Kioukis A."/>
            <person name="Michalopoulou V.A."/>
            <person name="Briers L."/>
            <person name="Pirintsos S."/>
            <person name="Studholme D.J."/>
            <person name="Pavlidis P."/>
            <person name="Sarris P.F."/>
        </authorList>
    </citation>
    <scope>NUCLEOTIDE SEQUENCE [LARGE SCALE GENOMIC DNA]</scope>
    <source>
        <strain evidence="2">cv. PFS-1207/04</strain>
    </source>
</reference>
<dbReference type="EMBL" id="QGKV02000299">
    <property type="protein sequence ID" value="KAF3596558.1"/>
    <property type="molecule type" value="Genomic_DNA"/>
</dbReference>
<protein>
    <submittedName>
        <fullName evidence="1">Uncharacterized protein</fullName>
    </submittedName>
</protein>
<gene>
    <name evidence="1" type="ORF">DY000_02022823</name>
</gene>
<evidence type="ECO:0000313" key="1">
    <source>
        <dbReference type="EMBL" id="KAF3596558.1"/>
    </source>
</evidence>